<organism evidence="1 2">
    <name type="scientific">Aureobasidium pullulans</name>
    <name type="common">Black yeast</name>
    <name type="synonym">Pullularia pullulans</name>
    <dbReference type="NCBI Taxonomy" id="5580"/>
    <lineage>
        <taxon>Eukaryota</taxon>
        <taxon>Fungi</taxon>
        <taxon>Dikarya</taxon>
        <taxon>Ascomycota</taxon>
        <taxon>Pezizomycotina</taxon>
        <taxon>Dothideomycetes</taxon>
        <taxon>Dothideomycetidae</taxon>
        <taxon>Dothideales</taxon>
        <taxon>Saccotheciaceae</taxon>
        <taxon>Aureobasidium</taxon>
    </lineage>
</organism>
<dbReference type="Proteomes" id="UP000309734">
    <property type="component" value="Unassembled WGS sequence"/>
</dbReference>
<dbReference type="EMBL" id="QZBS01000106">
    <property type="protein sequence ID" value="THZ73053.1"/>
    <property type="molecule type" value="Genomic_DNA"/>
</dbReference>
<comment type="caution">
    <text evidence="1">The sequence shown here is derived from an EMBL/GenBank/DDBJ whole genome shotgun (WGS) entry which is preliminary data.</text>
</comment>
<accession>A0A4S9X5L3</accession>
<evidence type="ECO:0000313" key="1">
    <source>
        <dbReference type="EMBL" id="THZ73053.1"/>
    </source>
</evidence>
<protein>
    <submittedName>
        <fullName evidence="1">Uncharacterized protein</fullName>
    </submittedName>
</protein>
<reference evidence="1 2" key="1">
    <citation type="submission" date="2018-10" db="EMBL/GenBank/DDBJ databases">
        <title>Fifty Aureobasidium pullulans genomes reveal a recombining polyextremotolerant generalist.</title>
        <authorList>
            <person name="Gostincar C."/>
            <person name="Turk M."/>
            <person name="Zajc J."/>
            <person name="Gunde-Cimerman N."/>
        </authorList>
    </citation>
    <scope>NUCLEOTIDE SEQUENCE [LARGE SCALE GENOMIC DNA]</scope>
    <source>
        <strain evidence="1 2">EXF-3519</strain>
    </source>
</reference>
<sequence length="160" mass="17574">MPDKHTVAQRYLAQVNNIISVGEAPVQTDHVSESGINYLRKALDSVYDVLQDKAMLRRSTLALNVVGKERTASDFSDMASAITRMLHICTAVVLSQIDSIVVHAATARVMESYIDEISARSGPLFEAYKEATGVDGHSYGKEGTRDSYRLFVIEKAIPVV</sequence>
<proteinExistence type="predicted"/>
<dbReference type="AlphaFoldDB" id="A0A4S9X5L3"/>
<evidence type="ECO:0000313" key="2">
    <source>
        <dbReference type="Proteomes" id="UP000309734"/>
    </source>
</evidence>
<name>A0A4S9X5L3_AURPU</name>
<gene>
    <name evidence="1" type="ORF">D6C85_04323</name>
</gene>